<dbReference type="AlphaFoldDB" id="A0A4Z2I8M8"/>
<feature type="compositionally biased region" description="Basic and acidic residues" evidence="1">
    <location>
        <begin position="1"/>
        <end position="22"/>
    </location>
</feature>
<accession>A0A4Z2I8M8</accession>
<keyword evidence="3" id="KW-1185">Reference proteome</keyword>
<reference evidence="2 3" key="1">
    <citation type="submission" date="2019-03" db="EMBL/GenBank/DDBJ databases">
        <title>First draft genome of Liparis tanakae, snailfish: a comprehensive survey of snailfish specific genes.</title>
        <authorList>
            <person name="Kim W."/>
            <person name="Song I."/>
            <person name="Jeong J.-H."/>
            <person name="Kim D."/>
            <person name="Kim S."/>
            <person name="Ryu S."/>
            <person name="Song J.Y."/>
            <person name="Lee S.K."/>
        </authorList>
    </citation>
    <scope>NUCLEOTIDE SEQUENCE [LARGE SCALE GENOMIC DNA]</scope>
    <source>
        <tissue evidence="2">Muscle</tissue>
    </source>
</reference>
<organism evidence="2 3">
    <name type="scientific">Liparis tanakae</name>
    <name type="common">Tanaka's snailfish</name>
    <dbReference type="NCBI Taxonomy" id="230148"/>
    <lineage>
        <taxon>Eukaryota</taxon>
        <taxon>Metazoa</taxon>
        <taxon>Chordata</taxon>
        <taxon>Craniata</taxon>
        <taxon>Vertebrata</taxon>
        <taxon>Euteleostomi</taxon>
        <taxon>Actinopterygii</taxon>
        <taxon>Neopterygii</taxon>
        <taxon>Teleostei</taxon>
        <taxon>Neoteleostei</taxon>
        <taxon>Acanthomorphata</taxon>
        <taxon>Eupercaria</taxon>
        <taxon>Perciformes</taxon>
        <taxon>Cottioidei</taxon>
        <taxon>Cottales</taxon>
        <taxon>Liparidae</taxon>
        <taxon>Liparis</taxon>
    </lineage>
</organism>
<dbReference type="EMBL" id="SRLO01000116">
    <property type="protein sequence ID" value="TNN74230.1"/>
    <property type="molecule type" value="Genomic_DNA"/>
</dbReference>
<dbReference type="Proteomes" id="UP000314294">
    <property type="component" value="Unassembled WGS sequence"/>
</dbReference>
<feature type="region of interest" description="Disordered" evidence="1">
    <location>
        <begin position="1"/>
        <end position="27"/>
    </location>
</feature>
<evidence type="ECO:0000256" key="1">
    <source>
        <dbReference type="SAM" id="MobiDB-lite"/>
    </source>
</evidence>
<name>A0A4Z2I8M8_9TELE</name>
<evidence type="ECO:0000313" key="3">
    <source>
        <dbReference type="Proteomes" id="UP000314294"/>
    </source>
</evidence>
<protein>
    <submittedName>
        <fullName evidence="2">Uncharacterized protein</fullName>
    </submittedName>
</protein>
<evidence type="ECO:0000313" key="2">
    <source>
        <dbReference type="EMBL" id="TNN74230.1"/>
    </source>
</evidence>
<comment type="caution">
    <text evidence="2">The sequence shown here is derived from an EMBL/GenBank/DDBJ whole genome shotgun (WGS) entry which is preliminary data.</text>
</comment>
<proteinExistence type="predicted"/>
<gene>
    <name evidence="2" type="ORF">EYF80_015473</name>
</gene>
<sequence length="68" mass="7352">MQRQALDKEASLWDSNEAERRGSRASAGWRGWAVAAVVVGSLKSLTAEVSLFQPGSVSYWTSTCCNTS</sequence>